<protein>
    <submittedName>
        <fullName evidence="3">DNA endonuclease SmrA</fullName>
    </submittedName>
</protein>
<feature type="compositionally biased region" description="Basic and acidic residues" evidence="1">
    <location>
        <begin position="24"/>
        <end position="33"/>
    </location>
</feature>
<dbReference type="Pfam" id="PF01713">
    <property type="entry name" value="Smr"/>
    <property type="match status" value="1"/>
</dbReference>
<proteinExistence type="predicted"/>
<dbReference type="RefSeq" id="WP_115594148.1">
    <property type="nucleotide sequence ID" value="NZ_QRHA01000011.1"/>
</dbReference>
<feature type="domain" description="Smr" evidence="2">
    <location>
        <begin position="97"/>
        <end position="178"/>
    </location>
</feature>
<dbReference type="Gene3D" id="3.30.1370.110">
    <property type="match status" value="1"/>
</dbReference>
<dbReference type="PROSITE" id="PS50828">
    <property type="entry name" value="SMR"/>
    <property type="match status" value="1"/>
</dbReference>
<evidence type="ECO:0000313" key="3">
    <source>
        <dbReference type="EMBL" id="RDV24420.1"/>
    </source>
</evidence>
<dbReference type="InterPro" id="IPR036063">
    <property type="entry name" value="Smr_dom_sf"/>
</dbReference>
<keyword evidence="3" id="KW-0255">Endonuclease</keyword>
<keyword evidence="3" id="KW-0378">Hydrolase</keyword>
<dbReference type="PANTHER" id="PTHR35562">
    <property type="entry name" value="DNA ENDONUCLEASE SMRA-RELATED"/>
    <property type="match status" value="1"/>
</dbReference>
<dbReference type="SUPFAM" id="SSF160443">
    <property type="entry name" value="SMR domain-like"/>
    <property type="match status" value="1"/>
</dbReference>
<comment type="caution">
    <text evidence="3">The sequence shown here is derived from an EMBL/GenBank/DDBJ whole genome shotgun (WGS) entry which is preliminary data.</text>
</comment>
<keyword evidence="4" id="KW-1185">Reference proteome</keyword>
<dbReference type="AlphaFoldDB" id="A0A3D8M4B6"/>
<evidence type="ECO:0000256" key="1">
    <source>
        <dbReference type="SAM" id="MobiDB-lite"/>
    </source>
</evidence>
<gene>
    <name evidence="3" type="primary">smrA</name>
    <name evidence="3" type="ORF">DXV75_14490</name>
</gene>
<dbReference type="PANTHER" id="PTHR35562:SF2">
    <property type="entry name" value="DNA ENDONUCLEASE SMRA-RELATED"/>
    <property type="match status" value="1"/>
</dbReference>
<dbReference type="InterPro" id="IPR002625">
    <property type="entry name" value="Smr_dom"/>
</dbReference>
<evidence type="ECO:0000259" key="2">
    <source>
        <dbReference type="PROSITE" id="PS50828"/>
    </source>
</evidence>
<organism evidence="3 4">
    <name type="scientific">Alteromonas aestuariivivens</name>
    <dbReference type="NCBI Taxonomy" id="1938339"/>
    <lineage>
        <taxon>Bacteria</taxon>
        <taxon>Pseudomonadati</taxon>
        <taxon>Pseudomonadota</taxon>
        <taxon>Gammaproteobacteria</taxon>
        <taxon>Alteromonadales</taxon>
        <taxon>Alteromonadaceae</taxon>
        <taxon>Alteromonas/Salinimonas group</taxon>
        <taxon>Alteromonas</taxon>
    </lineage>
</organism>
<keyword evidence="3" id="KW-0540">Nuclease</keyword>
<feature type="region of interest" description="Disordered" evidence="1">
    <location>
        <begin position="1"/>
        <end position="64"/>
    </location>
</feature>
<name>A0A3D8M4B6_9ALTE</name>
<dbReference type="InterPro" id="IPR047688">
    <property type="entry name" value="Endonuc_SmrA"/>
</dbReference>
<accession>A0A3D8M4B6</accession>
<reference evidence="4" key="1">
    <citation type="submission" date="2018-08" db="EMBL/GenBank/DDBJ databases">
        <authorList>
            <person name="Zhang J."/>
            <person name="Du Z.-J."/>
        </authorList>
    </citation>
    <scope>NUCLEOTIDE SEQUENCE [LARGE SCALE GENOMIC DNA]</scope>
    <source>
        <strain evidence="4">KCTC 52655</strain>
    </source>
</reference>
<dbReference type="Proteomes" id="UP000256561">
    <property type="component" value="Unassembled WGS sequence"/>
</dbReference>
<dbReference type="GO" id="GO:0004520">
    <property type="term" value="F:DNA endonuclease activity"/>
    <property type="evidence" value="ECO:0007669"/>
    <property type="project" value="TreeGrafter"/>
</dbReference>
<dbReference type="SMART" id="SM00463">
    <property type="entry name" value="SMR"/>
    <property type="match status" value="1"/>
</dbReference>
<dbReference type="OrthoDB" id="9808881at2"/>
<dbReference type="EMBL" id="QRHA01000011">
    <property type="protein sequence ID" value="RDV24420.1"/>
    <property type="molecule type" value="Genomic_DNA"/>
</dbReference>
<dbReference type="NCBIfam" id="NF033154">
    <property type="entry name" value="endonuc_SmrA"/>
    <property type="match status" value="1"/>
</dbReference>
<sequence>MNEPDKNGLQSFMQEMGDVQPLSGDDKVYHHSPSDSLAQKLKRASAQATHSKHLNPLSMEGVKPLRPDDYLSHQQPGIQDGVFKNLRQGKYTLELRLSLKGMTLEQSREAVYQSIISGHERGMRAILIQHGRGEQSKPFPALKKSYLAHWLLELEEVIAFHTAQPQHGGLGATYVLLKKHPQQKQINRELNRRR</sequence>
<evidence type="ECO:0000313" key="4">
    <source>
        <dbReference type="Proteomes" id="UP000256561"/>
    </source>
</evidence>